<organism evidence="2 4">
    <name type="scientific">Didymodactylos carnosus</name>
    <dbReference type="NCBI Taxonomy" id="1234261"/>
    <lineage>
        <taxon>Eukaryota</taxon>
        <taxon>Metazoa</taxon>
        <taxon>Spiralia</taxon>
        <taxon>Gnathifera</taxon>
        <taxon>Rotifera</taxon>
        <taxon>Eurotatoria</taxon>
        <taxon>Bdelloidea</taxon>
        <taxon>Philodinida</taxon>
        <taxon>Philodinidae</taxon>
        <taxon>Didymodactylos</taxon>
    </lineage>
</organism>
<comment type="caution">
    <text evidence="2">The sequence shown here is derived from an EMBL/GenBank/DDBJ whole genome shotgun (WGS) entry which is preliminary data.</text>
</comment>
<keyword evidence="4" id="KW-1185">Reference proteome</keyword>
<reference evidence="2" key="1">
    <citation type="submission" date="2021-02" db="EMBL/GenBank/DDBJ databases">
        <authorList>
            <person name="Nowell W R."/>
        </authorList>
    </citation>
    <scope>NUCLEOTIDE SEQUENCE</scope>
</reference>
<keyword evidence="1" id="KW-0472">Membrane</keyword>
<dbReference type="Proteomes" id="UP000663829">
    <property type="component" value="Unassembled WGS sequence"/>
</dbReference>
<proteinExistence type="predicted"/>
<evidence type="ECO:0000313" key="2">
    <source>
        <dbReference type="EMBL" id="CAF1664460.1"/>
    </source>
</evidence>
<dbReference type="Proteomes" id="UP000681722">
    <property type="component" value="Unassembled WGS sequence"/>
</dbReference>
<keyword evidence="1" id="KW-0812">Transmembrane</keyword>
<evidence type="ECO:0000313" key="3">
    <source>
        <dbReference type="EMBL" id="CAF4620276.1"/>
    </source>
</evidence>
<keyword evidence="1" id="KW-1133">Transmembrane helix</keyword>
<evidence type="ECO:0000313" key="4">
    <source>
        <dbReference type="Proteomes" id="UP000663829"/>
    </source>
</evidence>
<sequence>MAFAFINFTFRLSNAESDQQKIIAIVAMLAVEVLLALLARKLWLRGEKLDIQFFEKYRSPKQKYIDATEIYEILSK</sequence>
<accession>A0A816FPM4</accession>
<dbReference type="AlphaFoldDB" id="A0A816FPM4"/>
<name>A0A816FPM4_9BILA</name>
<gene>
    <name evidence="2" type="ORF">GPM918_LOCUS46096</name>
    <name evidence="3" type="ORF">SRO942_LOCUS49512</name>
</gene>
<protein>
    <submittedName>
        <fullName evidence="2">Uncharacterized protein</fullName>
    </submittedName>
</protein>
<evidence type="ECO:0000256" key="1">
    <source>
        <dbReference type="SAM" id="Phobius"/>
    </source>
</evidence>
<dbReference type="EMBL" id="CAJNOQ010057623">
    <property type="protein sequence ID" value="CAF1664460.1"/>
    <property type="molecule type" value="Genomic_DNA"/>
</dbReference>
<dbReference type="EMBL" id="CAJOBC010133303">
    <property type="protein sequence ID" value="CAF4620276.1"/>
    <property type="molecule type" value="Genomic_DNA"/>
</dbReference>
<feature type="transmembrane region" description="Helical" evidence="1">
    <location>
        <begin position="22"/>
        <end position="39"/>
    </location>
</feature>